<sequence>MEHDDCGGSQAFTSHLITINAEYAAISARHGIDVIELPNGVVQPILLRHGRLNGLIIDLCKLQPGRLALAQRGQVSVHDIQGKRSPSTLTDTNRAVTSLAWSPHDASVIAVGSIDGSLITCNIDTSHTPLRRWKYGPGPCKSIAWNNLYHDVLATGHEKTIAVWSARNFRRPQRTLRAGHARFLELSWHPSESAKLLSTSDDNVIRVWDLSETLAFISGDASIPQNDSDSEDDTMFGEPEGLRRRAFPIAQIPLLKPPRSAQWLGEHGVFVLAEDGRHVVFYSFGSDWEMPHEVWRLKLDIRALTATLQPAEGTTMLIAVSLGDVEVHKIPPVVIDNLGGHVHELRQAQTFGTGTRSEQSQSSEDDSPDQQRSLATMNPLPVVHIRKEETHFEKASKQLQARTRTPKSKKHHTKMLTTSNQSGLRSTSPATMMTSSLELPKQPDVSLDSAIPFLSPSIPAQEGSLSAIPPLEESVQLSSLHQINSVQSTQYSAARDSDSDDETFADALVGSGSYLPGGINVPLPKACGALFAPSGQLVTFFPPKSTRHDAPRAGDKGAVVGNKEHSKARRAAQLFPTFGNLVSNDNVPDSESSLGSSATSHSNESLPPLDMDASMETGRSWQPQDTRVMPSEPSVIDNKVIVSTHDIEDFVPVSKITARDYRVLRGRESSSDMCYTNAEVAEEVGLNDTASVWRLLGLLLEDAVPLDVISQGQDQESPDTILVIAQRSRRSLRDSSLAGGNPEANSFGKLRWADHPFAASWLVRRMLQWAEDHADIQMLACIPAILAQTSQAVSEVNQTAFESMFTRLATYDPDYVLHSDAPKQPSLKSRPTLFARSESYQSARLQQTPVRTPVVSQTSSGFPSQPPTPQIGSTSSTPPTIFPSLPRPNFHRLSTSMSGSASPERYRGSFSTAAKYYAQSITDKFSSYGSSPPARRFGTSPSANDLSTSVPTPHGSWSKSVSFASVAASTIGTARNSQFSRSNTEADGYDSDKTIDDNSLPQTPKSTNAPVLPKFFNLESFSDDISGGPKSSLLPEDLAAKAVVWQEHYAELLRCWGLWMQAAELEKAAGLARPGEGFEDGWRHDGVVPVPVPGSRKATCGICYAVIQGVQQLCPACLHTNHLGCLIEYCDFLGGEEFECPTGCGCECASLPFEKVEFAGSGDGFAEEVSSTSGYEKTAFSFADTWEFKIPHTPTHLLARKIHKLLLVLSIIPLPLRLLLQHLPSLSLPLLQDNPVLSAPDLALKTSINPVLALRVCRSAWGLGRFGFGWQRRGGSNAFPRLSGS</sequence>
<dbReference type="InterPro" id="IPR049567">
    <property type="entry name" value="WDR59-like"/>
</dbReference>
<keyword evidence="2" id="KW-0677">Repeat</keyword>
<evidence type="ECO:0000313" key="6">
    <source>
        <dbReference type="EMBL" id="RMZ20713.1"/>
    </source>
</evidence>
<dbReference type="GO" id="GO:0035591">
    <property type="term" value="F:signaling adaptor activity"/>
    <property type="evidence" value="ECO:0007669"/>
    <property type="project" value="TreeGrafter"/>
</dbReference>
<feature type="compositionally biased region" description="Basic and acidic residues" evidence="4">
    <location>
        <begin position="546"/>
        <end position="555"/>
    </location>
</feature>
<dbReference type="EMBL" id="QWIT01000762">
    <property type="protein sequence ID" value="RMZ20713.1"/>
    <property type="molecule type" value="Genomic_DNA"/>
</dbReference>
<gene>
    <name evidence="6" type="ORF">D0859_15281</name>
</gene>
<feature type="region of interest" description="Disordered" evidence="4">
    <location>
        <begin position="974"/>
        <end position="1007"/>
    </location>
</feature>
<feature type="region of interest" description="Disordered" evidence="4">
    <location>
        <begin position="582"/>
        <end position="631"/>
    </location>
</feature>
<dbReference type="OrthoDB" id="311712at2759"/>
<feature type="compositionally biased region" description="Polar residues" evidence="4">
    <location>
        <begin position="582"/>
        <end position="605"/>
    </location>
</feature>
<comment type="caution">
    <text evidence="6">The sequence shown here is derived from an EMBL/GenBank/DDBJ whole genome shotgun (WGS) entry which is preliminary data.</text>
</comment>
<feature type="repeat" description="WD" evidence="3">
    <location>
        <begin position="176"/>
        <end position="211"/>
    </location>
</feature>
<dbReference type="Gene3D" id="2.130.10.10">
    <property type="entry name" value="YVTN repeat-like/Quinoprotein amine dehydrogenase"/>
    <property type="match status" value="1"/>
</dbReference>
<feature type="compositionally biased region" description="Polar residues" evidence="4">
    <location>
        <begin position="997"/>
        <end position="1007"/>
    </location>
</feature>
<feature type="domain" description="WDR59/RTC1-like RING zinc finger" evidence="5">
    <location>
        <begin position="1097"/>
        <end position="1149"/>
    </location>
</feature>
<dbReference type="SUPFAM" id="SSF50978">
    <property type="entry name" value="WD40 repeat-like"/>
    <property type="match status" value="1"/>
</dbReference>
<feature type="region of interest" description="Disordered" evidence="4">
    <location>
        <begin position="351"/>
        <end position="378"/>
    </location>
</feature>
<evidence type="ECO:0000313" key="7">
    <source>
        <dbReference type="Proteomes" id="UP000281677"/>
    </source>
</evidence>
<feature type="compositionally biased region" description="Polar residues" evidence="4">
    <location>
        <begin position="840"/>
        <end position="862"/>
    </location>
</feature>
<dbReference type="SMART" id="SM00320">
    <property type="entry name" value="WD40"/>
    <property type="match status" value="3"/>
</dbReference>
<dbReference type="Pfam" id="PF17120">
    <property type="entry name" value="zf-RING_16"/>
    <property type="match status" value="1"/>
</dbReference>
<feature type="region of interest" description="Disordered" evidence="4">
    <location>
        <begin position="928"/>
        <end position="951"/>
    </location>
</feature>
<dbReference type="PROSITE" id="PS00678">
    <property type="entry name" value="WD_REPEATS_1"/>
    <property type="match status" value="1"/>
</dbReference>
<dbReference type="PANTHER" id="PTHR46170:SF1">
    <property type="entry name" value="GATOR COMPLEX PROTEIN WDR59"/>
    <property type="match status" value="1"/>
</dbReference>
<feature type="compositionally biased region" description="Polar residues" evidence="4">
    <location>
        <begin position="892"/>
        <end position="901"/>
    </location>
</feature>
<feature type="compositionally biased region" description="Polar residues" evidence="4">
    <location>
        <begin position="939"/>
        <end position="951"/>
    </location>
</feature>
<feature type="compositionally biased region" description="Low complexity" evidence="4">
    <location>
        <begin position="870"/>
        <end position="884"/>
    </location>
</feature>
<accession>A0A3M7I5I8</accession>
<dbReference type="PROSITE" id="PS50082">
    <property type="entry name" value="WD_REPEATS_2"/>
    <property type="match status" value="1"/>
</dbReference>
<dbReference type="Pfam" id="PF00400">
    <property type="entry name" value="WD40"/>
    <property type="match status" value="2"/>
</dbReference>
<dbReference type="GO" id="GO:0034198">
    <property type="term" value="P:cellular response to amino acid starvation"/>
    <property type="evidence" value="ECO:0007669"/>
    <property type="project" value="TreeGrafter"/>
</dbReference>
<name>A0A3M7I5I8_HORWE</name>
<evidence type="ECO:0000256" key="2">
    <source>
        <dbReference type="ARBA" id="ARBA00022737"/>
    </source>
</evidence>
<dbReference type="PANTHER" id="PTHR46170">
    <property type="entry name" value="GATOR COMPLEX PROTEIN WDR59"/>
    <property type="match status" value="1"/>
</dbReference>
<dbReference type="GO" id="GO:0005774">
    <property type="term" value="C:vacuolar membrane"/>
    <property type="evidence" value="ECO:0007669"/>
    <property type="project" value="TreeGrafter"/>
</dbReference>
<dbReference type="InterPro" id="IPR019775">
    <property type="entry name" value="WD40_repeat_CS"/>
</dbReference>
<dbReference type="InterPro" id="IPR036322">
    <property type="entry name" value="WD40_repeat_dom_sf"/>
</dbReference>
<reference evidence="6 7" key="1">
    <citation type="journal article" date="2018" name="BMC Genomics">
        <title>Genomic evidence for intraspecific hybridization in a clonal and extremely halotolerant yeast.</title>
        <authorList>
            <person name="Gostincar C."/>
            <person name="Stajich J.E."/>
            <person name="Zupancic J."/>
            <person name="Zalar P."/>
            <person name="Gunde-Cimerman N."/>
        </authorList>
    </citation>
    <scope>NUCLEOTIDE SEQUENCE [LARGE SCALE GENOMIC DNA]</scope>
    <source>
        <strain evidence="6 7">EXF-120</strain>
    </source>
</reference>
<keyword evidence="1 3" id="KW-0853">WD repeat</keyword>
<feature type="region of interest" description="Disordered" evidence="4">
    <location>
        <begin position="392"/>
        <end position="428"/>
    </location>
</feature>
<dbReference type="InterPro" id="IPR015943">
    <property type="entry name" value="WD40/YVTN_repeat-like_dom_sf"/>
</dbReference>
<dbReference type="GO" id="GO:1904263">
    <property type="term" value="P:positive regulation of TORC1 signaling"/>
    <property type="evidence" value="ECO:0007669"/>
    <property type="project" value="TreeGrafter"/>
</dbReference>
<organism evidence="6 7">
    <name type="scientific">Hortaea werneckii</name>
    <name type="common">Black yeast</name>
    <name type="synonym">Cladosporium werneckii</name>
    <dbReference type="NCBI Taxonomy" id="91943"/>
    <lineage>
        <taxon>Eukaryota</taxon>
        <taxon>Fungi</taxon>
        <taxon>Dikarya</taxon>
        <taxon>Ascomycota</taxon>
        <taxon>Pezizomycotina</taxon>
        <taxon>Dothideomycetes</taxon>
        <taxon>Dothideomycetidae</taxon>
        <taxon>Mycosphaerellales</taxon>
        <taxon>Teratosphaeriaceae</taxon>
        <taxon>Hortaea</taxon>
    </lineage>
</organism>
<dbReference type="InterPro" id="IPR001680">
    <property type="entry name" value="WD40_rpt"/>
</dbReference>
<feature type="compositionally biased region" description="Polar residues" evidence="4">
    <location>
        <begin position="415"/>
        <end position="428"/>
    </location>
</feature>
<feature type="compositionally biased region" description="Basic residues" evidence="4">
    <location>
        <begin position="404"/>
        <end position="414"/>
    </location>
</feature>
<protein>
    <recommendedName>
        <fullName evidence="5">WDR59/RTC1-like RING zinc finger domain-containing protein</fullName>
    </recommendedName>
</protein>
<feature type="region of interest" description="Disordered" evidence="4">
    <location>
        <begin position="546"/>
        <end position="565"/>
    </location>
</feature>
<dbReference type="GO" id="GO:0035859">
    <property type="term" value="C:Seh1-associated complex"/>
    <property type="evidence" value="ECO:0007669"/>
    <property type="project" value="TreeGrafter"/>
</dbReference>
<evidence type="ECO:0000256" key="3">
    <source>
        <dbReference type="PROSITE-ProRule" id="PRU00221"/>
    </source>
</evidence>
<feature type="region of interest" description="Disordered" evidence="4">
    <location>
        <begin position="840"/>
        <end position="904"/>
    </location>
</feature>
<dbReference type="InterPro" id="IPR049566">
    <property type="entry name" value="WDR59_RTC1-like_RING_Znf"/>
</dbReference>
<dbReference type="Proteomes" id="UP000281677">
    <property type="component" value="Unassembled WGS sequence"/>
</dbReference>
<evidence type="ECO:0000256" key="4">
    <source>
        <dbReference type="SAM" id="MobiDB-lite"/>
    </source>
</evidence>
<proteinExistence type="predicted"/>
<feature type="compositionally biased region" description="Polar residues" evidence="4">
    <location>
        <begin position="974"/>
        <end position="985"/>
    </location>
</feature>
<evidence type="ECO:0000259" key="5">
    <source>
        <dbReference type="Pfam" id="PF17120"/>
    </source>
</evidence>
<evidence type="ECO:0000256" key="1">
    <source>
        <dbReference type="ARBA" id="ARBA00022574"/>
    </source>
</evidence>